<accession>A0A7C9JC77</accession>
<evidence type="ECO:0000256" key="1">
    <source>
        <dbReference type="SAM" id="Phobius"/>
    </source>
</evidence>
<reference evidence="2 3" key="1">
    <citation type="submission" date="2020-01" db="EMBL/GenBank/DDBJ databases">
        <title>Herbidospora sp. NEAU-GS84 nov., a novel actinomycete isolated from soil.</title>
        <authorList>
            <person name="Han L."/>
        </authorList>
    </citation>
    <scope>NUCLEOTIDE SEQUENCE [LARGE SCALE GENOMIC DNA]</scope>
    <source>
        <strain evidence="2 3">NEAU-GS84</strain>
    </source>
</reference>
<evidence type="ECO:0000313" key="2">
    <source>
        <dbReference type="EMBL" id="NAS21403.1"/>
    </source>
</evidence>
<keyword evidence="1" id="KW-0812">Transmembrane</keyword>
<dbReference type="InterPro" id="IPR018750">
    <property type="entry name" value="DUF2306_membrane"/>
</dbReference>
<keyword evidence="1" id="KW-1133">Transmembrane helix</keyword>
<keyword evidence="3" id="KW-1185">Reference proteome</keyword>
<feature type="transmembrane region" description="Helical" evidence="1">
    <location>
        <begin position="116"/>
        <end position="137"/>
    </location>
</feature>
<sequence>MTVRRLWMLPTGLVLLALVPSLAGGLRLAELSGGGPVTPDNVRFFDMPLPVVAHIVGAVIYALLGAFQFVPSLRRGPWHRRAGRVLAVAGLTVALSGIWMALWYDLPETDDGLPMTIMRVAVGGVMAFAVGYAVLAVRRRDFTTHRAWMIRAYALAMGAGTQAFTHVPFAVAGVTPDDTGRFVAMAAGWAINVAVAEWVIRRS</sequence>
<dbReference type="Pfam" id="PF10067">
    <property type="entry name" value="DUF2306"/>
    <property type="match status" value="1"/>
</dbReference>
<feature type="transmembrane region" description="Helical" evidence="1">
    <location>
        <begin position="182"/>
        <end position="200"/>
    </location>
</feature>
<organism evidence="2 3">
    <name type="scientific">Herbidospora solisilvae</name>
    <dbReference type="NCBI Taxonomy" id="2696284"/>
    <lineage>
        <taxon>Bacteria</taxon>
        <taxon>Bacillati</taxon>
        <taxon>Actinomycetota</taxon>
        <taxon>Actinomycetes</taxon>
        <taxon>Streptosporangiales</taxon>
        <taxon>Streptosporangiaceae</taxon>
        <taxon>Herbidospora</taxon>
    </lineage>
</organism>
<keyword evidence="1" id="KW-0472">Membrane</keyword>
<protein>
    <submittedName>
        <fullName evidence="2">DUF2306 domain-containing protein</fullName>
    </submittedName>
</protein>
<feature type="transmembrane region" description="Helical" evidence="1">
    <location>
        <begin position="47"/>
        <end position="70"/>
    </location>
</feature>
<proteinExistence type="predicted"/>
<gene>
    <name evidence="2" type="ORF">GT755_06850</name>
</gene>
<evidence type="ECO:0000313" key="3">
    <source>
        <dbReference type="Proteomes" id="UP000479526"/>
    </source>
</evidence>
<comment type="caution">
    <text evidence="2">The sequence shown here is derived from an EMBL/GenBank/DDBJ whole genome shotgun (WGS) entry which is preliminary data.</text>
</comment>
<name>A0A7C9JC77_9ACTN</name>
<dbReference type="EMBL" id="WXEW01000002">
    <property type="protein sequence ID" value="NAS21403.1"/>
    <property type="molecule type" value="Genomic_DNA"/>
</dbReference>
<dbReference type="AlphaFoldDB" id="A0A7C9JC77"/>
<dbReference type="RefSeq" id="WP_161478873.1">
    <property type="nucleotide sequence ID" value="NZ_WXEW01000002.1"/>
</dbReference>
<dbReference type="Proteomes" id="UP000479526">
    <property type="component" value="Unassembled WGS sequence"/>
</dbReference>
<feature type="transmembrane region" description="Helical" evidence="1">
    <location>
        <begin position="149"/>
        <end position="170"/>
    </location>
</feature>
<feature type="transmembrane region" description="Helical" evidence="1">
    <location>
        <begin position="82"/>
        <end position="104"/>
    </location>
</feature>